<organism evidence="1">
    <name type="scientific">Rhizophora mucronata</name>
    <name type="common">Asiatic mangrove</name>
    <dbReference type="NCBI Taxonomy" id="61149"/>
    <lineage>
        <taxon>Eukaryota</taxon>
        <taxon>Viridiplantae</taxon>
        <taxon>Streptophyta</taxon>
        <taxon>Embryophyta</taxon>
        <taxon>Tracheophyta</taxon>
        <taxon>Spermatophyta</taxon>
        <taxon>Magnoliopsida</taxon>
        <taxon>eudicotyledons</taxon>
        <taxon>Gunneridae</taxon>
        <taxon>Pentapetalae</taxon>
        <taxon>rosids</taxon>
        <taxon>fabids</taxon>
        <taxon>Malpighiales</taxon>
        <taxon>Rhizophoraceae</taxon>
        <taxon>Rhizophora</taxon>
    </lineage>
</organism>
<protein>
    <submittedName>
        <fullName evidence="1">Uncharacterized protein</fullName>
    </submittedName>
</protein>
<name>A0A2P2PAH9_RHIMU</name>
<dbReference type="EMBL" id="GGEC01071147">
    <property type="protein sequence ID" value="MBX51631.1"/>
    <property type="molecule type" value="Transcribed_RNA"/>
</dbReference>
<proteinExistence type="predicted"/>
<evidence type="ECO:0000313" key="1">
    <source>
        <dbReference type="EMBL" id="MBX51631.1"/>
    </source>
</evidence>
<sequence length="20" mass="2532">MELHFRKEQEPFHHALKKIL</sequence>
<dbReference type="AlphaFoldDB" id="A0A2P2PAH9"/>
<accession>A0A2P2PAH9</accession>
<reference evidence="1" key="1">
    <citation type="submission" date="2018-02" db="EMBL/GenBank/DDBJ databases">
        <title>Rhizophora mucronata_Transcriptome.</title>
        <authorList>
            <person name="Meera S.P."/>
            <person name="Sreeshan A."/>
            <person name="Augustine A."/>
        </authorList>
    </citation>
    <scope>NUCLEOTIDE SEQUENCE</scope>
    <source>
        <tissue evidence="1">Leaf</tissue>
    </source>
</reference>